<sequence>MPVSIASSGMLPVWQPVRGADRTLVEQLEAELVGRIEAHMLRPGSRLPSVRKMAESAGLSRYTVIEAYERLQARGLILSRPGAGYFVRPPVDLPVVAEAVVQEQTEPSRLDVTWLLREMFGTGTSVKLTAASGVLPQHWLDADLVAGAIRASARTDVEGLLHYGHPQGSPQLRKHIATMLGTQGIAAHPDHHLMTTAGVTHAIDLVLRLMVQPGDTVLVEDPGWPLIFGRLAAYGARIISVPRRREGPDLEVLERLAAEHRPKLFLINSVVHNPTGYTLGAAAAHDVLRLAEKHDFMILEDDTYADFHDGTAIRLASMDRLQRVILVTGYAKTLAAGLRVGVLSARPDLVARLIDLKLLAGLSTPQLGENVMTRLLREGHYGRHLLRLRQKVNQARQKCVDVLTACGLNVPYLPPAGIFVWADCGQDSEAVARAASEAGMLLAPGTLFSSTQAPSTMLRFTVSAVEQAELWPALASLLGRS</sequence>
<comment type="caution">
    <text evidence="7">The sequence shown here is derived from an EMBL/GenBank/DDBJ whole genome shotgun (WGS) entry which is preliminary data.</text>
</comment>
<dbReference type="Gene3D" id="3.40.640.10">
    <property type="entry name" value="Type I PLP-dependent aspartate aminotransferase-like (Major domain)"/>
    <property type="match status" value="1"/>
</dbReference>
<evidence type="ECO:0000256" key="4">
    <source>
        <dbReference type="ARBA" id="ARBA00023125"/>
    </source>
</evidence>
<name>A0A9Q2ING7_GLUJA</name>
<dbReference type="SUPFAM" id="SSF46785">
    <property type="entry name" value="Winged helix' DNA-binding domain"/>
    <property type="match status" value="1"/>
</dbReference>
<dbReference type="Proteomes" id="UP000661006">
    <property type="component" value="Unassembled WGS sequence"/>
</dbReference>
<dbReference type="GO" id="GO:0003677">
    <property type="term" value="F:DNA binding"/>
    <property type="evidence" value="ECO:0007669"/>
    <property type="project" value="UniProtKB-KW"/>
</dbReference>
<dbReference type="PROSITE" id="PS50949">
    <property type="entry name" value="HTH_GNTR"/>
    <property type="match status" value="1"/>
</dbReference>
<dbReference type="InterPro" id="IPR015421">
    <property type="entry name" value="PyrdxlP-dep_Trfase_major"/>
</dbReference>
<evidence type="ECO:0000313" key="8">
    <source>
        <dbReference type="Proteomes" id="UP000661006"/>
    </source>
</evidence>
<dbReference type="PRINTS" id="PR00035">
    <property type="entry name" value="HTHGNTR"/>
</dbReference>
<feature type="domain" description="HTH gntR-type" evidence="6">
    <location>
        <begin position="22"/>
        <end position="90"/>
    </location>
</feature>
<keyword evidence="7" id="KW-0808">Transferase</keyword>
<reference evidence="7" key="1">
    <citation type="submission" date="2020-04" db="EMBL/GenBank/DDBJ databases">
        <authorList>
            <person name="Sombolestani A."/>
        </authorList>
    </citation>
    <scope>NUCLEOTIDE SEQUENCE</scope>
    <source>
        <strain evidence="7">R71697</strain>
    </source>
</reference>
<dbReference type="Gene3D" id="1.10.10.10">
    <property type="entry name" value="Winged helix-like DNA-binding domain superfamily/Winged helix DNA-binding domain"/>
    <property type="match status" value="1"/>
</dbReference>
<dbReference type="GO" id="GO:0008483">
    <property type="term" value="F:transaminase activity"/>
    <property type="evidence" value="ECO:0007669"/>
    <property type="project" value="UniProtKB-KW"/>
</dbReference>
<dbReference type="PANTHER" id="PTHR46577">
    <property type="entry name" value="HTH-TYPE TRANSCRIPTIONAL REGULATORY PROTEIN GABR"/>
    <property type="match status" value="1"/>
</dbReference>
<dbReference type="EMBL" id="JABCQN010000001">
    <property type="protein sequence ID" value="MBF0869280.1"/>
    <property type="molecule type" value="Genomic_DNA"/>
</dbReference>
<dbReference type="RefSeq" id="WP_194257309.1">
    <property type="nucleotide sequence ID" value="NZ_JABCQN010000001.1"/>
</dbReference>
<dbReference type="InterPro" id="IPR004839">
    <property type="entry name" value="Aminotransferase_I/II_large"/>
</dbReference>
<evidence type="ECO:0000256" key="3">
    <source>
        <dbReference type="ARBA" id="ARBA00023015"/>
    </source>
</evidence>
<organism evidence="7 8">
    <name type="scientific">Gluconobacter japonicus</name>
    <dbReference type="NCBI Taxonomy" id="376620"/>
    <lineage>
        <taxon>Bacteria</taxon>
        <taxon>Pseudomonadati</taxon>
        <taxon>Pseudomonadota</taxon>
        <taxon>Alphaproteobacteria</taxon>
        <taxon>Acetobacterales</taxon>
        <taxon>Acetobacteraceae</taxon>
        <taxon>Gluconobacter</taxon>
    </lineage>
</organism>
<evidence type="ECO:0000259" key="6">
    <source>
        <dbReference type="PROSITE" id="PS50949"/>
    </source>
</evidence>
<keyword evidence="4" id="KW-0238">DNA-binding</keyword>
<evidence type="ECO:0000256" key="2">
    <source>
        <dbReference type="ARBA" id="ARBA00022898"/>
    </source>
</evidence>
<dbReference type="GO" id="GO:0030170">
    <property type="term" value="F:pyridoxal phosphate binding"/>
    <property type="evidence" value="ECO:0007669"/>
    <property type="project" value="InterPro"/>
</dbReference>
<keyword evidence="2" id="KW-0663">Pyridoxal phosphate</keyword>
<dbReference type="InterPro" id="IPR051446">
    <property type="entry name" value="HTH_trans_reg/aminotransferase"/>
</dbReference>
<dbReference type="Pfam" id="PF00392">
    <property type="entry name" value="GntR"/>
    <property type="match status" value="1"/>
</dbReference>
<gene>
    <name evidence="7" type="ORF">HKD32_00195</name>
</gene>
<dbReference type="Pfam" id="PF00155">
    <property type="entry name" value="Aminotran_1_2"/>
    <property type="match status" value="1"/>
</dbReference>
<dbReference type="AlphaFoldDB" id="A0A9Q2ING7"/>
<dbReference type="InterPro" id="IPR015424">
    <property type="entry name" value="PyrdxlP-dep_Trfase"/>
</dbReference>
<dbReference type="InterPro" id="IPR036390">
    <property type="entry name" value="WH_DNA-bd_sf"/>
</dbReference>
<dbReference type="InterPro" id="IPR036388">
    <property type="entry name" value="WH-like_DNA-bd_sf"/>
</dbReference>
<evidence type="ECO:0000256" key="1">
    <source>
        <dbReference type="ARBA" id="ARBA00005384"/>
    </source>
</evidence>
<evidence type="ECO:0000313" key="7">
    <source>
        <dbReference type="EMBL" id="MBF0869280.1"/>
    </source>
</evidence>
<dbReference type="SMART" id="SM00345">
    <property type="entry name" value="HTH_GNTR"/>
    <property type="match status" value="1"/>
</dbReference>
<dbReference type="GeneID" id="81473094"/>
<dbReference type="CDD" id="cd00609">
    <property type="entry name" value="AAT_like"/>
    <property type="match status" value="1"/>
</dbReference>
<comment type="similarity">
    <text evidence="1">In the C-terminal section; belongs to the class-I pyridoxal-phosphate-dependent aminotransferase family.</text>
</comment>
<dbReference type="InterPro" id="IPR000524">
    <property type="entry name" value="Tscrpt_reg_HTH_GntR"/>
</dbReference>
<accession>A0A9Q2ING7</accession>
<dbReference type="CDD" id="cd07377">
    <property type="entry name" value="WHTH_GntR"/>
    <property type="match status" value="1"/>
</dbReference>
<keyword evidence="5" id="KW-0804">Transcription</keyword>
<proteinExistence type="inferred from homology"/>
<reference evidence="7" key="2">
    <citation type="submission" date="2020-11" db="EMBL/GenBank/DDBJ databases">
        <title>Description of novel Gluconobacter species.</title>
        <authorList>
            <person name="Cleenwerck I."/>
            <person name="Cnockaert M."/>
            <person name="Borremans W."/>
            <person name="Wieme A.D."/>
            <person name="De Vuyst L."/>
            <person name="Vandamme P."/>
        </authorList>
    </citation>
    <scope>NUCLEOTIDE SEQUENCE</scope>
    <source>
        <strain evidence="7">R71697</strain>
    </source>
</reference>
<protein>
    <submittedName>
        <fullName evidence="7">PLP-dependent aminotransferase family protein</fullName>
    </submittedName>
</protein>
<dbReference type="SUPFAM" id="SSF53383">
    <property type="entry name" value="PLP-dependent transferases"/>
    <property type="match status" value="1"/>
</dbReference>
<dbReference type="PANTHER" id="PTHR46577:SF2">
    <property type="entry name" value="TRANSCRIPTIONAL REGULATORY PROTEIN"/>
    <property type="match status" value="1"/>
</dbReference>
<keyword evidence="7" id="KW-0032">Aminotransferase</keyword>
<evidence type="ECO:0000256" key="5">
    <source>
        <dbReference type="ARBA" id="ARBA00023163"/>
    </source>
</evidence>
<dbReference type="GO" id="GO:0003700">
    <property type="term" value="F:DNA-binding transcription factor activity"/>
    <property type="evidence" value="ECO:0007669"/>
    <property type="project" value="InterPro"/>
</dbReference>
<keyword evidence="3" id="KW-0805">Transcription regulation</keyword>